<dbReference type="Proteomes" id="UP000284021">
    <property type="component" value="Unassembled WGS sequence"/>
</dbReference>
<evidence type="ECO:0000313" key="3">
    <source>
        <dbReference type="Proteomes" id="UP000284021"/>
    </source>
</evidence>
<feature type="coiled-coil region" evidence="1">
    <location>
        <begin position="28"/>
        <end position="85"/>
    </location>
</feature>
<organism evidence="2 3">
    <name type="scientific">Pseudomonas cavernicola</name>
    <dbReference type="NCBI Taxonomy" id="2320866"/>
    <lineage>
        <taxon>Bacteria</taxon>
        <taxon>Pseudomonadati</taxon>
        <taxon>Pseudomonadota</taxon>
        <taxon>Gammaproteobacteria</taxon>
        <taxon>Pseudomonadales</taxon>
        <taxon>Pseudomonadaceae</taxon>
        <taxon>Pseudomonas</taxon>
    </lineage>
</organism>
<evidence type="ECO:0000313" key="2">
    <source>
        <dbReference type="EMBL" id="RJG09053.1"/>
    </source>
</evidence>
<dbReference type="AlphaFoldDB" id="A0A418X9L0"/>
<keyword evidence="1" id="KW-0175">Coiled coil</keyword>
<reference evidence="2 3" key="1">
    <citation type="submission" date="2018-09" db="EMBL/GenBank/DDBJ databases">
        <authorList>
            <person name="Zhu H."/>
        </authorList>
    </citation>
    <scope>NUCLEOTIDE SEQUENCE [LARGE SCALE GENOMIC DNA]</scope>
    <source>
        <strain evidence="2 3">K1S02-6</strain>
    </source>
</reference>
<accession>A0A418X9L0</accession>
<dbReference type="OrthoDB" id="8420080at2"/>
<gene>
    <name evidence="2" type="ORF">D3879_24905</name>
</gene>
<comment type="caution">
    <text evidence="2">The sequence shown here is derived from an EMBL/GenBank/DDBJ whole genome shotgun (WGS) entry which is preliminary data.</text>
</comment>
<sequence>MLEENEYITHRAVVRAVEGLGAASTLTRDTYRRELVAYYQELQRQRTQWIQRARKNSQSRLLNELALKDQQIRELEQQVALLSASHKALILAVGEMGGIEAWRRFFASYDQAKDGVSKLS</sequence>
<evidence type="ECO:0000256" key="1">
    <source>
        <dbReference type="SAM" id="Coils"/>
    </source>
</evidence>
<keyword evidence="3" id="KW-1185">Reference proteome</keyword>
<protein>
    <submittedName>
        <fullName evidence="2">Uncharacterized protein</fullName>
    </submittedName>
</protein>
<dbReference type="EMBL" id="QYUR01000008">
    <property type="protein sequence ID" value="RJG09053.1"/>
    <property type="molecule type" value="Genomic_DNA"/>
</dbReference>
<proteinExistence type="predicted"/>
<name>A0A418X9L0_9PSED</name>